<dbReference type="PANTHER" id="PTHR44591:SF18">
    <property type="entry name" value="REGULATORY PROTEIN"/>
    <property type="match status" value="1"/>
</dbReference>
<dbReference type="InterPro" id="IPR050595">
    <property type="entry name" value="Bact_response_regulator"/>
</dbReference>
<dbReference type="GO" id="GO:0000160">
    <property type="term" value="P:phosphorelay signal transduction system"/>
    <property type="evidence" value="ECO:0007669"/>
    <property type="project" value="InterPro"/>
</dbReference>
<comment type="caution">
    <text evidence="4">The sequence shown here is derived from an EMBL/GenBank/DDBJ whole genome shotgun (WGS) entry which is preliminary data.</text>
</comment>
<dbReference type="EMBL" id="DSUH01000119">
    <property type="protein sequence ID" value="HGU32236.1"/>
    <property type="molecule type" value="Genomic_DNA"/>
</dbReference>
<keyword evidence="1 2" id="KW-0597">Phosphoprotein</keyword>
<dbReference type="Pfam" id="PF00072">
    <property type="entry name" value="Response_reg"/>
    <property type="match status" value="1"/>
</dbReference>
<name>A0A7C4RRB4_9BACT</name>
<protein>
    <submittedName>
        <fullName evidence="4">Response regulator</fullName>
    </submittedName>
</protein>
<accession>A0A7C4RRB4</accession>
<sequence length="154" mass="17435">MVCRHLLSTRTDLKGILCNVMSGTVTPIHRVVIVDRNPNVRELLRRELSLEGFRILLAGKGKELIERIDQGETVDLLILDPDIPDMDHRVLIETIRHRLPSLPIILHGFILDVRDVGKLPGPIIPVEKQADSIERLKQTITDMMSTQTAAMQEH</sequence>
<feature type="domain" description="Response regulatory" evidence="3">
    <location>
        <begin position="30"/>
        <end position="154"/>
    </location>
</feature>
<dbReference type="PANTHER" id="PTHR44591">
    <property type="entry name" value="STRESS RESPONSE REGULATOR PROTEIN 1"/>
    <property type="match status" value="1"/>
</dbReference>
<dbReference type="SUPFAM" id="SSF52172">
    <property type="entry name" value="CheY-like"/>
    <property type="match status" value="1"/>
</dbReference>
<dbReference type="InterPro" id="IPR011006">
    <property type="entry name" value="CheY-like_superfamily"/>
</dbReference>
<evidence type="ECO:0000259" key="3">
    <source>
        <dbReference type="PROSITE" id="PS50110"/>
    </source>
</evidence>
<evidence type="ECO:0000256" key="2">
    <source>
        <dbReference type="PROSITE-ProRule" id="PRU00169"/>
    </source>
</evidence>
<dbReference type="PROSITE" id="PS50110">
    <property type="entry name" value="RESPONSE_REGULATORY"/>
    <property type="match status" value="1"/>
</dbReference>
<reference evidence="4" key="1">
    <citation type="journal article" date="2020" name="mSystems">
        <title>Genome- and Community-Level Interaction Insights into Carbon Utilization and Element Cycling Functions of Hydrothermarchaeota in Hydrothermal Sediment.</title>
        <authorList>
            <person name="Zhou Z."/>
            <person name="Liu Y."/>
            <person name="Xu W."/>
            <person name="Pan J."/>
            <person name="Luo Z.H."/>
            <person name="Li M."/>
        </authorList>
    </citation>
    <scope>NUCLEOTIDE SEQUENCE [LARGE SCALE GENOMIC DNA]</scope>
    <source>
        <strain evidence="4">SpSt-477</strain>
    </source>
</reference>
<dbReference type="InterPro" id="IPR001789">
    <property type="entry name" value="Sig_transdc_resp-reg_receiver"/>
</dbReference>
<gene>
    <name evidence="4" type="ORF">ENS29_05200</name>
</gene>
<proteinExistence type="predicted"/>
<dbReference type="Gene3D" id="3.40.50.2300">
    <property type="match status" value="1"/>
</dbReference>
<feature type="modified residue" description="4-aspartylphosphate" evidence="2">
    <location>
        <position position="80"/>
    </location>
</feature>
<organism evidence="4">
    <name type="scientific">Desulfatirhabdium butyrativorans</name>
    <dbReference type="NCBI Taxonomy" id="340467"/>
    <lineage>
        <taxon>Bacteria</taxon>
        <taxon>Pseudomonadati</taxon>
        <taxon>Thermodesulfobacteriota</taxon>
        <taxon>Desulfobacteria</taxon>
        <taxon>Desulfobacterales</taxon>
        <taxon>Desulfatirhabdiaceae</taxon>
        <taxon>Desulfatirhabdium</taxon>
    </lineage>
</organism>
<evidence type="ECO:0000313" key="4">
    <source>
        <dbReference type="EMBL" id="HGU32236.1"/>
    </source>
</evidence>
<dbReference type="AlphaFoldDB" id="A0A7C4RRB4"/>
<evidence type="ECO:0000256" key="1">
    <source>
        <dbReference type="ARBA" id="ARBA00022553"/>
    </source>
</evidence>